<dbReference type="SUPFAM" id="SSF46785">
    <property type="entry name" value="Winged helix' DNA-binding domain"/>
    <property type="match status" value="1"/>
</dbReference>
<dbReference type="AlphaFoldDB" id="A0A7W6BUN3"/>
<keyword evidence="2" id="KW-0805">Transcription regulation</keyword>
<dbReference type="PANTHER" id="PTHR30537:SF5">
    <property type="entry name" value="HTH-TYPE TRANSCRIPTIONAL ACTIVATOR TTDR-RELATED"/>
    <property type="match status" value="1"/>
</dbReference>
<dbReference type="PRINTS" id="PR00039">
    <property type="entry name" value="HTHLYSR"/>
</dbReference>
<dbReference type="GO" id="GO:0003677">
    <property type="term" value="F:DNA binding"/>
    <property type="evidence" value="ECO:0007669"/>
    <property type="project" value="UniProtKB-KW"/>
</dbReference>
<organism evidence="6 7">
    <name type="scientific">Aureimonas phyllosphaerae</name>
    <dbReference type="NCBI Taxonomy" id="1166078"/>
    <lineage>
        <taxon>Bacteria</taxon>
        <taxon>Pseudomonadati</taxon>
        <taxon>Pseudomonadota</taxon>
        <taxon>Alphaproteobacteria</taxon>
        <taxon>Hyphomicrobiales</taxon>
        <taxon>Aurantimonadaceae</taxon>
        <taxon>Aureimonas</taxon>
    </lineage>
</organism>
<keyword evidence="4" id="KW-0804">Transcription</keyword>
<dbReference type="Pfam" id="PF03466">
    <property type="entry name" value="LysR_substrate"/>
    <property type="match status" value="1"/>
</dbReference>
<feature type="domain" description="HTH lysR-type" evidence="5">
    <location>
        <begin position="5"/>
        <end position="62"/>
    </location>
</feature>
<dbReference type="InterPro" id="IPR036388">
    <property type="entry name" value="WH-like_DNA-bd_sf"/>
</dbReference>
<accession>A0A7W6BUN3</accession>
<dbReference type="FunFam" id="1.10.10.10:FF:000001">
    <property type="entry name" value="LysR family transcriptional regulator"/>
    <property type="match status" value="1"/>
</dbReference>
<gene>
    <name evidence="6" type="ORF">GGR05_004505</name>
</gene>
<dbReference type="SUPFAM" id="SSF53850">
    <property type="entry name" value="Periplasmic binding protein-like II"/>
    <property type="match status" value="1"/>
</dbReference>
<dbReference type="InterPro" id="IPR000847">
    <property type="entry name" value="LysR_HTH_N"/>
</dbReference>
<evidence type="ECO:0000256" key="3">
    <source>
        <dbReference type="ARBA" id="ARBA00023125"/>
    </source>
</evidence>
<keyword evidence="3 6" id="KW-0238">DNA-binding</keyword>
<dbReference type="Gene3D" id="3.40.190.290">
    <property type="match status" value="1"/>
</dbReference>
<evidence type="ECO:0000313" key="6">
    <source>
        <dbReference type="EMBL" id="MBB3938333.1"/>
    </source>
</evidence>
<dbReference type="EMBL" id="JACIDO010000030">
    <property type="protein sequence ID" value="MBB3938333.1"/>
    <property type="molecule type" value="Genomic_DNA"/>
</dbReference>
<dbReference type="GO" id="GO:0003700">
    <property type="term" value="F:DNA-binding transcription factor activity"/>
    <property type="evidence" value="ECO:0007669"/>
    <property type="project" value="InterPro"/>
</dbReference>
<dbReference type="Gene3D" id="1.10.10.10">
    <property type="entry name" value="Winged helix-like DNA-binding domain superfamily/Winged helix DNA-binding domain"/>
    <property type="match status" value="1"/>
</dbReference>
<sequence length="302" mass="32268">MKTTDPLAGVMAFLAVAESSSFTKAAESLDIGRATVGAQIRMLEERLGVRLLQRSTRAVSLTEAGKAYREALNGLTDQVGEAERVATSLQTENVGRLKITASPDLGPIHIAPVIARYLNENPGVSIELQLSNGIADLIGNGYDLAIRGALAVEPTLIARKIGASALSVSASPDYLARYGAPMDPKDLMVHACLHFSEVRWGRVWRFEKNGEIANVPIRIAFENNSGSTLLAAAVAGAGIVLLPAFVAGPAIRDGALVPVLADWTLPIIPLQAAYPANRNIARKVRRFVEMLAQDFASHLDLR</sequence>
<dbReference type="InterPro" id="IPR058163">
    <property type="entry name" value="LysR-type_TF_proteobact-type"/>
</dbReference>
<evidence type="ECO:0000256" key="4">
    <source>
        <dbReference type="ARBA" id="ARBA00023163"/>
    </source>
</evidence>
<dbReference type="InterPro" id="IPR005119">
    <property type="entry name" value="LysR_subst-bd"/>
</dbReference>
<evidence type="ECO:0000256" key="2">
    <source>
        <dbReference type="ARBA" id="ARBA00023015"/>
    </source>
</evidence>
<dbReference type="CDD" id="cd08422">
    <property type="entry name" value="PBP2_CrgA_like"/>
    <property type="match status" value="1"/>
</dbReference>
<dbReference type="Proteomes" id="UP000531216">
    <property type="component" value="Unassembled WGS sequence"/>
</dbReference>
<evidence type="ECO:0000259" key="5">
    <source>
        <dbReference type="PROSITE" id="PS50931"/>
    </source>
</evidence>
<name>A0A7W6BUN3_9HYPH</name>
<reference evidence="6 7" key="1">
    <citation type="submission" date="2020-08" db="EMBL/GenBank/DDBJ databases">
        <title>Genomic Encyclopedia of Type Strains, Phase IV (KMG-IV): sequencing the most valuable type-strain genomes for metagenomic binning, comparative biology and taxonomic classification.</title>
        <authorList>
            <person name="Goeker M."/>
        </authorList>
    </citation>
    <scope>NUCLEOTIDE SEQUENCE [LARGE SCALE GENOMIC DNA]</scope>
    <source>
        <strain evidence="6 7">DSM 25024</strain>
    </source>
</reference>
<protein>
    <submittedName>
        <fullName evidence="6">DNA-binding transcriptional LysR family regulator</fullName>
    </submittedName>
</protein>
<comment type="similarity">
    <text evidence="1">Belongs to the LysR transcriptional regulatory family.</text>
</comment>
<dbReference type="RefSeq" id="WP_090966957.1">
    <property type="nucleotide sequence ID" value="NZ_FOOA01000046.1"/>
</dbReference>
<dbReference type="InterPro" id="IPR036390">
    <property type="entry name" value="WH_DNA-bd_sf"/>
</dbReference>
<proteinExistence type="inferred from homology"/>
<evidence type="ECO:0000256" key="1">
    <source>
        <dbReference type="ARBA" id="ARBA00009437"/>
    </source>
</evidence>
<keyword evidence="7" id="KW-1185">Reference proteome</keyword>
<dbReference type="Pfam" id="PF00126">
    <property type="entry name" value="HTH_1"/>
    <property type="match status" value="1"/>
</dbReference>
<evidence type="ECO:0000313" key="7">
    <source>
        <dbReference type="Proteomes" id="UP000531216"/>
    </source>
</evidence>
<comment type="caution">
    <text evidence="6">The sequence shown here is derived from an EMBL/GenBank/DDBJ whole genome shotgun (WGS) entry which is preliminary data.</text>
</comment>
<dbReference type="PANTHER" id="PTHR30537">
    <property type="entry name" value="HTH-TYPE TRANSCRIPTIONAL REGULATOR"/>
    <property type="match status" value="1"/>
</dbReference>
<dbReference type="PROSITE" id="PS50931">
    <property type="entry name" value="HTH_LYSR"/>
    <property type="match status" value="1"/>
</dbReference>
<dbReference type="OrthoDB" id="9786526at2"/>